<feature type="active site" description="Proton acceptor" evidence="8">
    <location>
        <position position="205"/>
    </location>
</feature>
<feature type="binding site" evidence="8">
    <location>
        <begin position="195"/>
        <end position="196"/>
    </location>
    <ligand>
        <name>substrate</name>
    </ligand>
</feature>
<dbReference type="PANTHER" id="PTHR31689:SF0">
    <property type="entry name" value="DIAMINOPIMELATE EPIMERASE"/>
    <property type="match status" value="1"/>
</dbReference>
<dbReference type="InterPro" id="IPR018510">
    <property type="entry name" value="DAP_epimerase_AS"/>
</dbReference>
<dbReference type="PANTHER" id="PTHR31689">
    <property type="entry name" value="DIAMINOPIMELATE EPIMERASE, CHLOROPLASTIC"/>
    <property type="match status" value="1"/>
</dbReference>
<evidence type="ECO:0000256" key="8">
    <source>
        <dbReference type="HAMAP-Rule" id="MF_00197"/>
    </source>
</evidence>
<dbReference type="GO" id="GO:0005829">
    <property type="term" value="C:cytosol"/>
    <property type="evidence" value="ECO:0007669"/>
    <property type="project" value="TreeGrafter"/>
</dbReference>
<dbReference type="GO" id="GO:0009089">
    <property type="term" value="P:lysine biosynthetic process via diaminopimelate"/>
    <property type="evidence" value="ECO:0007669"/>
    <property type="project" value="UniProtKB-UniRule"/>
</dbReference>
<dbReference type="Gene3D" id="3.10.310.10">
    <property type="entry name" value="Diaminopimelate Epimerase, Chain A, domain 1"/>
    <property type="match status" value="2"/>
</dbReference>
<evidence type="ECO:0000256" key="5">
    <source>
        <dbReference type="ARBA" id="ARBA00023154"/>
    </source>
</evidence>
<evidence type="ECO:0000313" key="10">
    <source>
        <dbReference type="EMBL" id="RDK86841.1"/>
    </source>
</evidence>
<feature type="site" description="Could be important to modulate the pK values of the two catalytic cysteine residues" evidence="8">
    <location>
        <position position="195"/>
    </location>
</feature>
<comment type="catalytic activity">
    <reaction evidence="7 8">
        <text>(2S,6S)-2,6-diaminopimelate = meso-2,6-diaminopimelate</text>
        <dbReference type="Rhea" id="RHEA:15393"/>
        <dbReference type="ChEBI" id="CHEBI:57609"/>
        <dbReference type="ChEBI" id="CHEBI:57791"/>
        <dbReference type="EC" id="5.1.1.7"/>
    </reaction>
</comment>
<evidence type="ECO:0000256" key="3">
    <source>
        <dbReference type="ARBA" id="ARBA00013080"/>
    </source>
</evidence>
<feature type="binding site" evidence="8">
    <location>
        <position position="177"/>
    </location>
    <ligand>
        <name>substrate</name>
    </ligand>
</feature>
<gene>
    <name evidence="8" type="primary">dapF</name>
    <name evidence="10" type="ORF">C8D94_10217</name>
</gene>
<evidence type="ECO:0000313" key="11">
    <source>
        <dbReference type="Proteomes" id="UP000255317"/>
    </source>
</evidence>
<keyword evidence="6 8" id="KW-0413">Isomerase</keyword>
<proteinExistence type="inferred from homology"/>
<evidence type="ECO:0000256" key="2">
    <source>
        <dbReference type="ARBA" id="ARBA00010219"/>
    </source>
</evidence>
<keyword evidence="11" id="KW-1185">Reference proteome</keyword>
<evidence type="ECO:0000256" key="4">
    <source>
        <dbReference type="ARBA" id="ARBA00022605"/>
    </source>
</evidence>
<name>A0A370QEQ9_9FLAO</name>
<feature type="active site" evidence="9">
    <location>
        <position position="82"/>
    </location>
</feature>
<comment type="caution">
    <text evidence="8">Lacks conserved residue(s) required for the propagation of feature annotation.</text>
</comment>
<comment type="similarity">
    <text evidence="2 8">Belongs to the diaminopimelate epimerase family.</text>
</comment>
<dbReference type="UniPathway" id="UPA00034">
    <property type="reaction ID" value="UER00025"/>
</dbReference>
<dbReference type="PROSITE" id="PS01326">
    <property type="entry name" value="DAP_EPIMERASE"/>
    <property type="match status" value="1"/>
</dbReference>
<feature type="site" description="Could be important to modulate the pK values of the two catalytic cysteine residues" evidence="8">
    <location>
        <position position="146"/>
    </location>
</feature>
<evidence type="ECO:0000256" key="9">
    <source>
        <dbReference type="PROSITE-ProRule" id="PRU10125"/>
    </source>
</evidence>
<evidence type="ECO:0000256" key="1">
    <source>
        <dbReference type="ARBA" id="ARBA00005196"/>
    </source>
</evidence>
<sequence length="266" mass="29544">MAICTFAVMELQFYKYQGTGNDFVLIDNRQHTFSKNDTKLVARLCDRKFGIGADGLILLEEHPAVDFKMVYYNADGNQSSMCGNGGRCIVHFAEYLGMISKNTTFEAIDGLHEAKIERGCVHLKMNDVTNIQTEEDFAYLDTGSPHHVQLVENLADFNVFVNGRNIRNNRYGKAGANVNFVEKLEENTFAVRTYERGVEDETLSCGTGVTAVALAMFETGKATSNKVILQQPGGELQIHFNKIEKGYGDIYLIGPATQVFNGIITV</sequence>
<feature type="binding site" evidence="8">
    <location>
        <begin position="83"/>
        <end position="84"/>
    </location>
    <ligand>
        <name>substrate</name>
    </ligand>
</feature>
<comment type="pathway">
    <text evidence="1 8">Amino-acid biosynthesis; L-lysine biosynthesis via DAP pathway; DL-2,6-diaminopimelate from LL-2,6-diaminopimelate: step 1/1.</text>
</comment>
<reference evidence="10 11" key="1">
    <citation type="submission" date="2018-07" db="EMBL/GenBank/DDBJ databases">
        <title>Genomic Encyclopedia of Type Strains, Phase IV (KMG-IV): sequencing the most valuable type-strain genomes for metagenomic binning, comparative biology and taxonomic classification.</title>
        <authorList>
            <person name="Goeker M."/>
        </authorList>
    </citation>
    <scope>NUCLEOTIDE SEQUENCE [LARGE SCALE GENOMIC DNA]</scope>
    <source>
        <strain evidence="10 11">DSM 101478</strain>
    </source>
</reference>
<accession>A0A370QEQ9</accession>
<dbReference type="HAMAP" id="MF_00197">
    <property type="entry name" value="DAP_epimerase"/>
    <property type="match status" value="1"/>
</dbReference>
<comment type="subcellular location">
    <subcellularLocation>
        <location evidence="8">Cytoplasm</location>
    </subcellularLocation>
</comment>
<comment type="subunit">
    <text evidence="8">Homodimer.</text>
</comment>
<feature type="binding site" evidence="8">
    <location>
        <position position="21"/>
    </location>
    <ligand>
        <name>substrate</name>
    </ligand>
</feature>
<feature type="binding site" evidence="8">
    <location>
        <begin position="206"/>
        <end position="207"/>
    </location>
    <ligand>
        <name>substrate</name>
    </ligand>
</feature>
<dbReference type="Pfam" id="PF01678">
    <property type="entry name" value="DAP_epimerase"/>
    <property type="match status" value="2"/>
</dbReference>
<comment type="caution">
    <text evidence="10">The sequence shown here is derived from an EMBL/GenBank/DDBJ whole genome shotgun (WGS) entry which is preliminary data.</text>
</comment>
<dbReference type="GO" id="GO:0008837">
    <property type="term" value="F:diaminopimelate epimerase activity"/>
    <property type="evidence" value="ECO:0007669"/>
    <property type="project" value="UniProtKB-UniRule"/>
</dbReference>
<dbReference type="SUPFAM" id="SSF54506">
    <property type="entry name" value="Diaminopimelate epimerase-like"/>
    <property type="match status" value="2"/>
</dbReference>
<dbReference type="Proteomes" id="UP000255317">
    <property type="component" value="Unassembled WGS sequence"/>
</dbReference>
<dbReference type="NCBIfam" id="TIGR00652">
    <property type="entry name" value="DapF"/>
    <property type="match status" value="1"/>
</dbReference>
<protein>
    <recommendedName>
        <fullName evidence="3 8">Diaminopimelate epimerase</fullName>
        <shortName evidence="8">DAP epimerase</shortName>
        <ecNumber evidence="3 8">5.1.1.7</ecNumber>
    </recommendedName>
    <alternativeName>
        <fullName evidence="8">PLP-independent amino acid racemase</fullName>
    </alternativeName>
</protein>
<comment type="function">
    <text evidence="8">Catalyzes the stereoinversion of LL-2,6-diaminopimelate (L,L-DAP) to meso-diaminopimelate (meso-DAP), a precursor of L-lysine and an essential component of the bacterial peptidoglycan.</text>
</comment>
<feature type="binding site" evidence="8">
    <location>
        <position position="73"/>
    </location>
    <ligand>
        <name>substrate</name>
    </ligand>
</feature>
<evidence type="ECO:0000256" key="7">
    <source>
        <dbReference type="ARBA" id="ARBA00051712"/>
    </source>
</evidence>
<dbReference type="EC" id="5.1.1.7" evidence="3 8"/>
<dbReference type="InterPro" id="IPR001653">
    <property type="entry name" value="DAP_epimerase_DapF"/>
</dbReference>
<feature type="active site" description="Proton donor" evidence="8">
    <location>
        <position position="82"/>
    </location>
</feature>
<keyword evidence="5 8" id="KW-0457">Lysine biosynthesis</keyword>
<dbReference type="EMBL" id="QRAO01000002">
    <property type="protein sequence ID" value="RDK86841.1"/>
    <property type="molecule type" value="Genomic_DNA"/>
</dbReference>
<dbReference type="AlphaFoldDB" id="A0A370QEQ9"/>
<evidence type="ECO:0000256" key="6">
    <source>
        <dbReference type="ARBA" id="ARBA00023235"/>
    </source>
</evidence>
<keyword evidence="4 8" id="KW-0028">Amino-acid biosynthesis</keyword>
<organism evidence="10 11">
    <name type="scientific">Marinirhabdus gelatinilytica</name>
    <dbReference type="NCBI Taxonomy" id="1703343"/>
    <lineage>
        <taxon>Bacteria</taxon>
        <taxon>Pseudomonadati</taxon>
        <taxon>Bacteroidota</taxon>
        <taxon>Flavobacteriia</taxon>
        <taxon>Flavobacteriales</taxon>
        <taxon>Flavobacteriaceae</taxon>
    </lineage>
</organism>
<keyword evidence="8" id="KW-0963">Cytoplasm</keyword>